<dbReference type="EC" id="2.5.1.9" evidence="4 8"/>
<dbReference type="NCBIfam" id="TIGR01506">
    <property type="entry name" value="ribC_arch"/>
    <property type="match status" value="1"/>
</dbReference>
<dbReference type="Pfam" id="PF00885">
    <property type="entry name" value="DMRL_synthase"/>
    <property type="match status" value="1"/>
</dbReference>
<protein>
    <recommendedName>
        <fullName evidence="5 8">Riboflavin synthase</fullName>
        <ecNumber evidence="4 8">2.5.1.9</ecNumber>
    </recommendedName>
</protein>
<evidence type="ECO:0000256" key="3">
    <source>
        <dbReference type="ARBA" id="ARBA00007424"/>
    </source>
</evidence>
<dbReference type="Proteomes" id="UP001302662">
    <property type="component" value="Chromosome"/>
</dbReference>
<evidence type="ECO:0000256" key="6">
    <source>
        <dbReference type="ARBA" id="ARBA00022619"/>
    </source>
</evidence>
<dbReference type="AlphaFoldDB" id="A0AA96V7A3"/>
<evidence type="ECO:0000313" key="9">
    <source>
        <dbReference type="EMBL" id="WNY28062.1"/>
    </source>
</evidence>
<dbReference type="Gene3D" id="3.40.50.960">
    <property type="entry name" value="Lumazine/riboflavin synthase"/>
    <property type="match status" value="1"/>
</dbReference>
<organism evidence="9 10">
    <name type="scientific">Methanimicrococcus stummii</name>
    <dbReference type="NCBI Taxonomy" id="3028294"/>
    <lineage>
        <taxon>Archaea</taxon>
        <taxon>Methanobacteriati</taxon>
        <taxon>Methanobacteriota</taxon>
        <taxon>Stenosarchaea group</taxon>
        <taxon>Methanomicrobia</taxon>
        <taxon>Methanosarcinales</taxon>
        <taxon>Methanosarcinaceae</taxon>
        <taxon>Methanimicrococcus</taxon>
    </lineage>
</organism>
<accession>A0AA96V7A3</accession>
<evidence type="ECO:0000256" key="7">
    <source>
        <dbReference type="ARBA" id="ARBA00022679"/>
    </source>
</evidence>
<evidence type="ECO:0000256" key="5">
    <source>
        <dbReference type="ARBA" id="ARBA00013950"/>
    </source>
</evidence>
<evidence type="ECO:0000313" key="10">
    <source>
        <dbReference type="Proteomes" id="UP001302662"/>
    </source>
</evidence>
<sequence>MNTFIYLSIYFSVMPTIGIADTTFARYNMGAAAVDELKQRVNAKIIRVTVPGIKDLPVAAKKLIEEQNCDIVMALGMPGAKAQDKTCAHEASQGIIMAQLMTNKHIIEVFVHEDEGRDDKELAFLMDSRTREHAQNVVKMLQSPDQLIKEAGTGQREGFADAKPVGQ</sequence>
<dbReference type="InterPro" id="IPR002180">
    <property type="entry name" value="LS/RS"/>
</dbReference>
<proteinExistence type="inferred from homology"/>
<dbReference type="PIRSF" id="PIRSF015750">
    <property type="entry name" value="Ribfl_synth_arc"/>
    <property type="match status" value="1"/>
</dbReference>
<evidence type="ECO:0000256" key="1">
    <source>
        <dbReference type="ARBA" id="ARBA00000968"/>
    </source>
</evidence>
<dbReference type="InterPro" id="IPR036467">
    <property type="entry name" value="LS/RS_sf"/>
</dbReference>
<keyword evidence="6" id="KW-0686">Riboflavin biosynthesis</keyword>
<dbReference type="GO" id="GO:0004746">
    <property type="term" value="F:riboflavin synthase activity"/>
    <property type="evidence" value="ECO:0007669"/>
    <property type="project" value="UniProtKB-UniRule"/>
</dbReference>
<comment type="similarity">
    <text evidence="3">Belongs to the DMRL synthase family.</text>
</comment>
<dbReference type="CDD" id="cd09210">
    <property type="entry name" value="Riboflavin_synthase_archaeal"/>
    <property type="match status" value="1"/>
</dbReference>
<name>A0AA96V7A3_9EURY</name>
<evidence type="ECO:0000256" key="2">
    <source>
        <dbReference type="ARBA" id="ARBA00004887"/>
    </source>
</evidence>
<dbReference type="GO" id="GO:0009231">
    <property type="term" value="P:riboflavin biosynthetic process"/>
    <property type="evidence" value="ECO:0007669"/>
    <property type="project" value="UniProtKB-KW"/>
</dbReference>
<dbReference type="GO" id="GO:0009349">
    <property type="term" value="C:riboflavin synthase complex"/>
    <property type="evidence" value="ECO:0007669"/>
    <property type="project" value="InterPro"/>
</dbReference>
<comment type="catalytic activity">
    <reaction evidence="1">
        <text>2 6,7-dimethyl-8-(1-D-ribityl)lumazine + H(+) = 5-amino-6-(D-ribitylamino)uracil + riboflavin</text>
        <dbReference type="Rhea" id="RHEA:20772"/>
        <dbReference type="ChEBI" id="CHEBI:15378"/>
        <dbReference type="ChEBI" id="CHEBI:15934"/>
        <dbReference type="ChEBI" id="CHEBI:57986"/>
        <dbReference type="ChEBI" id="CHEBI:58201"/>
        <dbReference type="EC" id="2.5.1.9"/>
    </reaction>
</comment>
<keyword evidence="10" id="KW-1185">Reference proteome</keyword>
<keyword evidence="7 9" id="KW-0808">Transferase</keyword>
<gene>
    <name evidence="9" type="primary">ribH_2</name>
    <name evidence="9" type="ORF">MmiEs2_02420</name>
</gene>
<dbReference type="SUPFAM" id="SSF52121">
    <property type="entry name" value="Lumazine synthase"/>
    <property type="match status" value="1"/>
</dbReference>
<comment type="pathway">
    <text evidence="2">Cofactor biosynthesis; riboflavin biosynthesis; riboflavin from 2-hydroxy-3-oxobutyl phosphate and 5-amino-6-(D-ribitylamino)uracil: step 2/2.</text>
</comment>
<evidence type="ECO:0000256" key="4">
    <source>
        <dbReference type="ARBA" id="ARBA00012827"/>
    </source>
</evidence>
<evidence type="ECO:0000256" key="8">
    <source>
        <dbReference type="NCBIfam" id="TIGR01506"/>
    </source>
</evidence>
<dbReference type="InterPro" id="IPR006399">
    <property type="entry name" value="Ribfl_synth_arc"/>
</dbReference>
<dbReference type="KEGG" id="mees:MmiEs2_02420"/>
<dbReference type="EMBL" id="CP131062">
    <property type="protein sequence ID" value="WNY28062.1"/>
    <property type="molecule type" value="Genomic_DNA"/>
</dbReference>
<reference evidence="9 10" key="1">
    <citation type="submission" date="2023-07" db="EMBL/GenBank/DDBJ databases">
        <title>Closed genome sequence of Methanimicrococcus sp. Es2.</title>
        <authorList>
            <person name="Protasov E."/>
            <person name="Platt K."/>
            <person name="Reeh H."/>
            <person name="Poehlein A."/>
            <person name="Daniel R."/>
            <person name="Brune A."/>
        </authorList>
    </citation>
    <scope>NUCLEOTIDE SEQUENCE [LARGE SCALE GENOMIC DNA]</scope>
    <source>
        <strain evidence="9 10">Es2</strain>
    </source>
</reference>